<evidence type="ECO:0000313" key="2">
    <source>
        <dbReference type="Proteomes" id="UP001186974"/>
    </source>
</evidence>
<name>A0ACC3DDW9_9PEZI</name>
<dbReference type="EMBL" id="JAWDJW010006109">
    <property type="protein sequence ID" value="KAK3065938.1"/>
    <property type="molecule type" value="Genomic_DNA"/>
</dbReference>
<comment type="caution">
    <text evidence="1">The sequence shown here is derived from an EMBL/GenBank/DDBJ whole genome shotgun (WGS) entry which is preliminary data.</text>
</comment>
<dbReference type="Proteomes" id="UP001186974">
    <property type="component" value="Unassembled WGS sequence"/>
</dbReference>
<proteinExistence type="predicted"/>
<keyword evidence="2" id="KW-1185">Reference proteome</keyword>
<organism evidence="1 2">
    <name type="scientific">Coniosporium uncinatum</name>
    <dbReference type="NCBI Taxonomy" id="93489"/>
    <lineage>
        <taxon>Eukaryota</taxon>
        <taxon>Fungi</taxon>
        <taxon>Dikarya</taxon>
        <taxon>Ascomycota</taxon>
        <taxon>Pezizomycotina</taxon>
        <taxon>Dothideomycetes</taxon>
        <taxon>Dothideomycetes incertae sedis</taxon>
        <taxon>Coniosporium</taxon>
    </lineage>
</organism>
<accession>A0ACC3DDW9</accession>
<evidence type="ECO:0000313" key="1">
    <source>
        <dbReference type="EMBL" id="KAK3065938.1"/>
    </source>
</evidence>
<gene>
    <name evidence="1" type="ORF">LTS18_002215</name>
</gene>
<sequence length="253" mass="28636">MPRPPDPDKESVPASISPGEVNFPQPKEKLDNFWAVLYLVCFAAMFASWFLVYLHIDTPSKKHPLGDSVYSVLTGSYHLLGVDTVVSVVVAVLWLAIMRNFSRPFIYLIVVAVPVVLISFSLFPLISSYQGRWEGRSLQDKLMRMFSIIPLILSGVWTYSIYRARFSVGRATEILEFGCKILSTFPGLFFTGLASIALNVAWFWMWSGMFATVFLNGRSGVSGLTRRFIIDTGTWWLGIFFVLMYLWTQAIIS</sequence>
<reference evidence="1" key="1">
    <citation type="submission" date="2024-09" db="EMBL/GenBank/DDBJ databases">
        <title>Black Yeasts Isolated from many extreme environments.</title>
        <authorList>
            <person name="Coleine C."/>
            <person name="Stajich J.E."/>
            <person name="Selbmann L."/>
        </authorList>
    </citation>
    <scope>NUCLEOTIDE SEQUENCE</scope>
    <source>
        <strain evidence="1">CCFEE 5737</strain>
    </source>
</reference>
<protein>
    <submittedName>
        <fullName evidence="1">Uncharacterized protein</fullName>
    </submittedName>
</protein>
<feature type="non-terminal residue" evidence="1">
    <location>
        <position position="253"/>
    </location>
</feature>